<feature type="region of interest" description="Disordered" evidence="1">
    <location>
        <begin position="36"/>
        <end position="59"/>
    </location>
</feature>
<evidence type="ECO:0000313" key="2">
    <source>
        <dbReference type="EMBL" id="MEI5984434.1"/>
    </source>
</evidence>
<evidence type="ECO:0000313" key="3">
    <source>
        <dbReference type="Proteomes" id="UP001363035"/>
    </source>
</evidence>
<dbReference type="Proteomes" id="UP001363035">
    <property type="component" value="Unassembled WGS sequence"/>
</dbReference>
<sequence>MEKEELENEKRELESRLKEIDLEMKGMSRPALDVLNGLKKQQEARDRQNTQYKAQSKKY</sequence>
<reference evidence="2 3" key="1">
    <citation type="submission" date="2024-01" db="EMBL/GenBank/DDBJ databases">
        <title>Sphingobacterium tenebrionis sp. nov., a novel endophyte isolated from tenebrio molitor intestines.</title>
        <authorList>
            <person name="Zhang C."/>
        </authorList>
    </citation>
    <scope>NUCLEOTIDE SEQUENCE [LARGE SCALE GENOMIC DNA]</scope>
    <source>
        <strain evidence="2 3">PU5-4</strain>
    </source>
</reference>
<name>A0ABU8I3Z4_9SPHI</name>
<dbReference type="RefSeq" id="WP_134776576.1">
    <property type="nucleotide sequence ID" value="NZ_JAYLLN010000010.1"/>
</dbReference>
<keyword evidence="3" id="KW-1185">Reference proteome</keyword>
<proteinExistence type="predicted"/>
<feature type="compositionally biased region" description="Polar residues" evidence="1">
    <location>
        <begin position="49"/>
        <end position="59"/>
    </location>
</feature>
<comment type="caution">
    <text evidence="2">The sequence shown here is derived from an EMBL/GenBank/DDBJ whole genome shotgun (WGS) entry which is preliminary data.</text>
</comment>
<organism evidence="2 3">
    <name type="scientific">Sphingobacterium tenebrionis</name>
    <dbReference type="NCBI Taxonomy" id="3111775"/>
    <lineage>
        <taxon>Bacteria</taxon>
        <taxon>Pseudomonadati</taxon>
        <taxon>Bacteroidota</taxon>
        <taxon>Sphingobacteriia</taxon>
        <taxon>Sphingobacteriales</taxon>
        <taxon>Sphingobacteriaceae</taxon>
        <taxon>Sphingobacterium</taxon>
    </lineage>
</organism>
<evidence type="ECO:0000256" key="1">
    <source>
        <dbReference type="SAM" id="MobiDB-lite"/>
    </source>
</evidence>
<dbReference type="EMBL" id="JAYLLN010000010">
    <property type="protein sequence ID" value="MEI5984434.1"/>
    <property type="molecule type" value="Genomic_DNA"/>
</dbReference>
<protein>
    <submittedName>
        <fullName evidence="2">Uncharacterized protein</fullName>
    </submittedName>
</protein>
<accession>A0ABU8I3Z4</accession>
<gene>
    <name evidence="2" type="ORF">VJ786_05910</name>
</gene>